<dbReference type="Proteomes" id="UP000486351">
    <property type="component" value="Unassembled WGS sequence"/>
</dbReference>
<evidence type="ECO:0000313" key="2">
    <source>
        <dbReference type="EMBL" id="KAE9277822.1"/>
    </source>
</evidence>
<protein>
    <submittedName>
        <fullName evidence="2">Uncharacterized protein</fullName>
    </submittedName>
</protein>
<name>A0A6G0QAI0_9STRA</name>
<feature type="compositionally biased region" description="Pro residues" evidence="1">
    <location>
        <begin position="227"/>
        <end position="238"/>
    </location>
</feature>
<accession>A0A6G0QAI0</accession>
<feature type="compositionally biased region" description="Low complexity" evidence="1">
    <location>
        <begin position="239"/>
        <end position="255"/>
    </location>
</feature>
<feature type="region of interest" description="Disordered" evidence="1">
    <location>
        <begin position="221"/>
        <end position="255"/>
    </location>
</feature>
<evidence type="ECO:0000256" key="1">
    <source>
        <dbReference type="SAM" id="MobiDB-lite"/>
    </source>
</evidence>
<dbReference type="EMBL" id="QXFY01004390">
    <property type="protein sequence ID" value="KAE9277822.1"/>
    <property type="molecule type" value="Genomic_DNA"/>
</dbReference>
<reference evidence="2 3" key="1">
    <citation type="submission" date="2018-09" db="EMBL/GenBank/DDBJ databases">
        <title>Genomic investigation of the strawberry pathogen Phytophthora fragariae indicates pathogenicity is determined by transcriptional variation in three key races.</title>
        <authorList>
            <person name="Adams T.M."/>
            <person name="Armitage A.D."/>
            <person name="Sobczyk M.K."/>
            <person name="Bates H.J."/>
            <person name="Dunwell J.M."/>
            <person name="Nellist C.F."/>
            <person name="Harrison R.J."/>
        </authorList>
    </citation>
    <scope>NUCLEOTIDE SEQUENCE [LARGE SCALE GENOMIC DNA]</scope>
    <source>
        <strain evidence="2 3">NOV-77</strain>
    </source>
</reference>
<feature type="region of interest" description="Disordered" evidence="1">
    <location>
        <begin position="151"/>
        <end position="188"/>
    </location>
</feature>
<evidence type="ECO:0000313" key="3">
    <source>
        <dbReference type="Proteomes" id="UP000486351"/>
    </source>
</evidence>
<proteinExistence type="predicted"/>
<organism evidence="2 3">
    <name type="scientific">Phytophthora fragariae</name>
    <dbReference type="NCBI Taxonomy" id="53985"/>
    <lineage>
        <taxon>Eukaryota</taxon>
        <taxon>Sar</taxon>
        <taxon>Stramenopiles</taxon>
        <taxon>Oomycota</taxon>
        <taxon>Peronosporomycetes</taxon>
        <taxon>Peronosporales</taxon>
        <taxon>Peronosporaceae</taxon>
        <taxon>Phytophthora</taxon>
    </lineage>
</organism>
<gene>
    <name evidence="2" type="ORF">PF008_g28765</name>
</gene>
<feature type="compositionally biased region" description="Low complexity" evidence="1">
    <location>
        <begin position="151"/>
        <end position="174"/>
    </location>
</feature>
<dbReference type="AlphaFoldDB" id="A0A6G0QAI0"/>
<sequence length="527" mass="57193">MTRVLQHRLQNQELGLQQVACNVSTVSGTVDDLRREVLMSARNTGSTAGLARAVDGITEEVQDIDRKLEMLFTTIMQDFDKKLQGLDKSVVEDIRKDIFKLAEGLNTRYDYIEGIVLAKMDKSACPRPAYNDNVIMEEMEELAQPDALMVSASATSSTSTPTSMPPLTAAAPSSVLHTPTPPPATTLALTPTLSTSMLTPPLASVLASPLLPTHALSSTTDFALTPTPTPVSPLPTPEPASTSAPSSTPACSTPKSVPSAALVEAATTDLAAAGAVKPALTVNTTKKTKKGTLSKSKAKSRFAKALEKKVKEMGVDAERYGAYVQALIQDIGAKEKEVEDINTKLMTASDDEKKMLRASLQSMTGALESVKMSKANTKPRVCLYEVIATARDGLLRRTKLSSDIRKEEGHRRDLNHAVKDANVNVKCKQQLAFNNQDPAQQDAIANDVENAKEEVITKQLEADAQKERVSSLYLELDDFNNALSRMLDATSIVMPFVNLGEIDDDMLQVGFTAQSTFMQFCEDWERR</sequence>
<comment type="caution">
    <text evidence="2">The sequence shown here is derived from an EMBL/GenBank/DDBJ whole genome shotgun (WGS) entry which is preliminary data.</text>
</comment>